<evidence type="ECO:0000256" key="4">
    <source>
        <dbReference type="RuleBase" id="RU003684"/>
    </source>
</evidence>
<dbReference type="InterPro" id="IPR023696">
    <property type="entry name" value="Ureohydrolase_dom_sf"/>
</dbReference>
<dbReference type="EC" id="3.5.3.11" evidence="5"/>
<reference evidence="6" key="1">
    <citation type="journal article" date="2019" name="Int. J. Syst. Evol. Microbiol.">
        <title>The Global Catalogue of Microorganisms (GCM) 10K type strain sequencing project: providing services to taxonomists for standard genome sequencing and annotation.</title>
        <authorList>
            <consortium name="The Broad Institute Genomics Platform"/>
            <consortium name="The Broad Institute Genome Sequencing Center for Infectious Disease"/>
            <person name="Wu L."/>
            <person name="Ma J."/>
        </authorList>
    </citation>
    <scope>NUCLEOTIDE SEQUENCE [LARGE SCALE GENOMIC DNA]</scope>
    <source>
        <strain evidence="6">CCUG 55585</strain>
    </source>
</reference>
<dbReference type="InterPro" id="IPR020855">
    <property type="entry name" value="Ureohydrolase_Mn_BS"/>
</dbReference>
<evidence type="ECO:0000256" key="2">
    <source>
        <dbReference type="ARBA" id="ARBA00022723"/>
    </source>
</evidence>
<dbReference type="Pfam" id="PF00491">
    <property type="entry name" value="Arginase"/>
    <property type="match status" value="1"/>
</dbReference>
<organism evidence="5 6">
    <name type="scientific">Lysobacter brunescens</name>
    <dbReference type="NCBI Taxonomy" id="262323"/>
    <lineage>
        <taxon>Bacteria</taxon>
        <taxon>Pseudomonadati</taxon>
        <taxon>Pseudomonadota</taxon>
        <taxon>Gammaproteobacteria</taxon>
        <taxon>Lysobacterales</taxon>
        <taxon>Lysobacteraceae</taxon>
        <taxon>Lysobacter</taxon>
    </lineage>
</organism>
<keyword evidence="2" id="KW-0479">Metal-binding</keyword>
<evidence type="ECO:0000313" key="5">
    <source>
        <dbReference type="EMBL" id="MFD0727011.1"/>
    </source>
</evidence>
<dbReference type="PANTHER" id="PTHR11358:SF26">
    <property type="entry name" value="GUANIDINO ACID HYDROLASE, MITOCHONDRIAL"/>
    <property type="match status" value="1"/>
</dbReference>
<dbReference type="NCBIfam" id="TIGR01230">
    <property type="entry name" value="agmatinase"/>
    <property type="match status" value="1"/>
</dbReference>
<dbReference type="EMBL" id="JBHTIF010000003">
    <property type="protein sequence ID" value="MFD0727011.1"/>
    <property type="molecule type" value="Genomic_DNA"/>
</dbReference>
<dbReference type="GO" id="GO:0008783">
    <property type="term" value="F:agmatinase activity"/>
    <property type="evidence" value="ECO:0007669"/>
    <property type="project" value="UniProtKB-EC"/>
</dbReference>
<dbReference type="NCBIfam" id="NF002564">
    <property type="entry name" value="PRK02190.1"/>
    <property type="match status" value="1"/>
</dbReference>
<gene>
    <name evidence="5" type="primary">speB</name>
    <name evidence="5" type="ORF">ACFQ0E_15560</name>
</gene>
<dbReference type="Proteomes" id="UP001597110">
    <property type="component" value="Unassembled WGS sequence"/>
</dbReference>
<dbReference type="RefSeq" id="WP_386825346.1">
    <property type="nucleotide sequence ID" value="NZ_JBHTIF010000003.1"/>
</dbReference>
<dbReference type="PROSITE" id="PS01053">
    <property type="entry name" value="ARGINASE_1"/>
    <property type="match status" value="1"/>
</dbReference>
<keyword evidence="6" id="KW-1185">Reference proteome</keyword>
<dbReference type="PIRSF" id="PIRSF036979">
    <property type="entry name" value="Arginase"/>
    <property type="match status" value="1"/>
</dbReference>
<dbReference type="InterPro" id="IPR006035">
    <property type="entry name" value="Ureohydrolase"/>
</dbReference>
<dbReference type="SUPFAM" id="SSF52768">
    <property type="entry name" value="Arginase/deacetylase"/>
    <property type="match status" value="1"/>
</dbReference>
<evidence type="ECO:0000313" key="6">
    <source>
        <dbReference type="Proteomes" id="UP001597110"/>
    </source>
</evidence>
<dbReference type="CDD" id="cd11592">
    <property type="entry name" value="Agmatinase_PAH"/>
    <property type="match status" value="1"/>
</dbReference>
<keyword evidence="3 4" id="KW-0378">Hydrolase</keyword>
<name>A0ABW2YHG9_9GAMM</name>
<proteinExistence type="inferred from homology"/>
<accession>A0ABW2YHG9</accession>
<evidence type="ECO:0000256" key="1">
    <source>
        <dbReference type="ARBA" id="ARBA00009227"/>
    </source>
</evidence>
<dbReference type="PROSITE" id="PS51409">
    <property type="entry name" value="ARGINASE_2"/>
    <property type="match status" value="1"/>
</dbReference>
<comment type="similarity">
    <text evidence="1">Belongs to the arginase family. Agmatinase subfamily.</text>
</comment>
<protein>
    <submittedName>
        <fullName evidence="5">Agmatinase</fullName>
        <ecNumber evidence="5">3.5.3.11</ecNumber>
    </submittedName>
</protein>
<sequence length="335" mass="36509">MTHTQAPAASATAVDPNAVDQAFTRISPYGTHAEPTYSGALSFLRRRYTKDLTGVDVAVVGVPFDLATTNRPGTRLGPRAIRTMSASLAWCAPYAWNFDPCERLNVIDWGDVFFDHGRPERVPDALRDAFRAFAEAGVTVLALGGDHFISYPILQALHERHGPLSLIHFDAHSDTWEDRDARIDHGTMFWHAARNGIVDPATSIQVGMRTLNPDTHGFRLLDARWLHAHGVEACIAEIRARVGDRKCYVSFDIDFLDPAFAPGTGTPVVGGFDTHTALRLVRGLAGLQIVGMDVVEVSPPFDHADITALAGASIAQELLAAYASRFPDRTLSEAD</sequence>
<comment type="caution">
    <text evidence="5">The sequence shown here is derived from an EMBL/GenBank/DDBJ whole genome shotgun (WGS) entry which is preliminary data.</text>
</comment>
<evidence type="ECO:0000256" key="3">
    <source>
        <dbReference type="ARBA" id="ARBA00022801"/>
    </source>
</evidence>
<dbReference type="InterPro" id="IPR005925">
    <property type="entry name" value="Agmatinase-rel"/>
</dbReference>
<dbReference type="Gene3D" id="3.40.800.10">
    <property type="entry name" value="Ureohydrolase domain"/>
    <property type="match status" value="1"/>
</dbReference>
<dbReference type="PANTHER" id="PTHR11358">
    <property type="entry name" value="ARGINASE/AGMATINASE"/>
    <property type="match status" value="1"/>
</dbReference>